<evidence type="ECO:0000313" key="2">
    <source>
        <dbReference type="EMBL" id="ATQ45019.1"/>
    </source>
</evidence>
<keyword evidence="3" id="KW-1185">Reference proteome</keyword>
<sequence length="85" mass="9302">MAGQGAFQLPTPGRAAEVARPAEAKTPQAADLRLVIEEDEASGAIVYKTLDRRTGEVVRQLPREEVLRLKDQPTYEPGEIADTRS</sequence>
<evidence type="ECO:0000313" key="3">
    <source>
        <dbReference type="Proteomes" id="UP000228945"/>
    </source>
</evidence>
<feature type="region of interest" description="Disordered" evidence="1">
    <location>
        <begin position="1"/>
        <end position="27"/>
    </location>
</feature>
<name>A0A2D2B428_9CAUL</name>
<dbReference type="EMBL" id="CP024201">
    <property type="protein sequence ID" value="ATQ45019.1"/>
    <property type="molecule type" value="Genomic_DNA"/>
</dbReference>
<dbReference type="SUPFAM" id="SSF160214">
    <property type="entry name" value="FlaG-like"/>
    <property type="match status" value="1"/>
</dbReference>
<dbReference type="AlphaFoldDB" id="A0A2D2B428"/>
<evidence type="ECO:0008006" key="4">
    <source>
        <dbReference type="Google" id="ProtNLM"/>
    </source>
</evidence>
<accession>A0A2D2B428</accession>
<gene>
    <name evidence="2" type="ORF">CSW64_14040</name>
</gene>
<dbReference type="KEGG" id="cmb:CSW64_14040"/>
<organism evidence="2 3">
    <name type="scientific">Caulobacter mirabilis</name>
    <dbReference type="NCBI Taxonomy" id="69666"/>
    <lineage>
        <taxon>Bacteria</taxon>
        <taxon>Pseudomonadati</taxon>
        <taxon>Pseudomonadota</taxon>
        <taxon>Alphaproteobacteria</taxon>
        <taxon>Caulobacterales</taxon>
        <taxon>Caulobacteraceae</taxon>
        <taxon>Caulobacter</taxon>
    </lineage>
</organism>
<reference evidence="2 3" key="1">
    <citation type="submission" date="2017-10" db="EMBL/GenBank/DDBJ databases">
        <title>Genome sequence of Caulobacter mirabilis FWC38.</title>
        <authorList>
            <person name="Fiebig A."/>
            <person name="Crosson S."/>
        </authorList>
    </citation>
    <scope>NUCLEOTIDE SEQUENCE [LARGE SCALE GENOMIC DNA]</scope>
    <source>
        <strain evidence="2 3">FWC 38</strain>
    </source>
</reference>
<dbReference type="Pfam" id="PF03646">
    <property type="entry name" value="FlaG"/>
    <property type="match status" value="1"/>
</dbReference>
<proteinExistence type="predicted"/>
<dbReference type="InterPro" id="IPR035924">
    <property type="entry name" value="FlaG-like_sf"/>
</dbReference>
<dbReference type="InterPro" id="IPR005186">
    <property type="entry name" value="FlaG"/>
</dbReference>
<protein>
    <recommendedName>
        <fullName evidence="4">Flagellar protein FlaG</fullName>
    </recommendedName>
</protein>
<dbReference type="Proteomes" id="UP000228945">
    <property type="component" value="Chromosome"/>
</dbReference>
<evidence type="ECO:0000256" key="1">
    <source>
        <dbReference type="SAM" id="MobiDB-lite"/>
    </source>
</evidence>
<dbReference type="Gene3D" id="3.30.160.170">
    <property type="entry name" value="FlaG-like"/>
    <property type="match status" value="1"/>
</dbReference>